<dbReference type="AlphaFoldDB" id="A0A0J8B200"/>
<accession>A0A0J8B200</accession>
<evidence type="ECO:0000313" key="2">
    <source>
        <dbReference type="Proteomes" id="UP000035740"/>
    </source>
</evidence>
<dbReference type="EMBL" id="KQ090564">
    <property type="protein sequence ID" value="KMS95074.1"/>
    <property type="molecule type" value="Genomic_DNA"/>
</dbReference>
<sequence>MQNQYDYLGFALFNKRQEMRTKPFLINISPFHFNKFLSSASNLTSGDIYNGYKIVPAMCDFRGENGITSIYRRINLDCDFLYHCIFRDNNNFIHRINLTPNNFASFFGRFSPYNHFEHDLYLVSATLRMLEFNPFDYHHQIGVDIEVYYRWEESLTSFRKILHLRLHQEPKIPWLPIEPSTPRSEWRSLGNDVLDHRMRLINRLEFRSSFNSLFLVTFPETLVGTRLRDRFRNGLGVRATNVITPRKIFTNGLQLKLDRFDSPRHIVKLFLGPVLYYNRDFSDQRILVQYRWTGDCLELDMRIG</sequence>
<evidence type="ECO:0000313" key="1">
    <source>
        <dbReference type="EMBL" id="KMS95074.1"/>
    </source>
</evidence>
<protein>
    <submittedName>
        <fullName evidence="1">Uncharacterized protein</fullName>
    </submittedName>
</protein>
<reference evidence="1 2" key="1">
    <citation type="journal article" date="2014" name="Nature">
        <title>The genome of the recently domesticated crop plant sugar beet (Beta vulgaris).</title>
        <authorList>
            <person name="Dohm J.C."/>
            <person name="Minoche A.E."/>
            <person name="Holtgrawe D."/>
            <person name="Capella-Gutierrez S."/>
            <person name="Zakrzewski F."/>
            <person name="Tafer H."/>
            <person name="Rupp O."/>
            <person name="Sorensen T.R."/>
            <person name="Stracke R."/>
            <person name="Reinhardt R."/>
            <person name="Goesmann A."/>
            <person name="Kraft T."/>
            <person name="Schulz B."/>
            <person name="Stadler P.F."/>
            <person name="Schmidt T."/>
            <person name="Gabaldon T."/>
            <person name="Lehrach H."/>
            <person name="Weisshaar B."/>
            <person name="Himmelbauer H."/>
        </authorList>
    </citation>
    <scope>NUCLEOTIDE SEQUENCE [LARGE SCALE GENOMIC DNA]</scope>
    <source>
        <tissue evidence="1">Taproot</tissue>
    </source>
</reference>
<proteinExistence type="predicted"/>
<dbReference type="Proteomes" id="UP000035740">
    <property type="component" value="Unassembled WGS sequence"/>
</dbReference>
<gene>
    <name evidence="1" type="ORF">BVRB_012720</name>
</gene>
<dbReference type="Gramene" id="KMS95074">
    <property type="protein sequence ID" value="KMS95074"/>
    <property type="gene ID" value="BVRB_012720"/>
</dbReference>
<keyword evidence="2" id="KW-1185">Reference proteome</keyword>
<name>A0A0J8B200_BETVV</name>
<organism evidence="1 2">
    <name type="scientific">Beta vulgaris subsp. vulgaris</name>
    <name type="common">Beet</name>
    <dbReference type="NCBI Taxonomy" id="3555"/>
    <lineage>
        <taxon>Eukaryota</taxon>
        <taxon>Viridiplantae</taxon>
        <taxon>Streptophyta</taxon>
        <taxon>Embryophyta</taxon>
        <taxon>Tracheophyta</taxon>
        <taxon>Spermatophyta</taxon>
        <taxon>Magnoliopsida</taxon>
        <taxon>eudicotyledons</taxon>
        <taxon>Gunneridae</taxon>
        <taxon>Pentapetalae</taxon>
        <taxon>Caryophyllales</taxon>
        <taxon>Chenopodiaceae</taxon>
        <taxon>Betoideae</taxon>
        <taxon>Beta</taxon>
    </lineage>
</organism>